<evidence type="ECO:0000256" key="1">
    <source>
        <dbReference type="SAM" id="MobiDB-lite"/>
    </source>
</evidence>
<protein>
    <submittedName>
        <fullName evidence="2">Uncharacterized protein</fullName>
    </submittedName>
</protein>
<proteinExistence type="predicted"/>
<comment type="caution">
    <text evidence="2">The sequence shown here is derived from an EMBL/GenBank/DDBJ whole genome shotgun (WGS) entry which is preliminary data.</text>
</comment>
<dbReference type="EMBL" id="JAXLPB010000004">
    <property type="protein sequence ID" value="MDY8110111.1"/>
    <property type="molecule type" value="Genomic_DNA"/>
</dbReference>
<evidence type="ECO:0000313" key="2">
    <source>
        <dbReference type="EMBL" id="MDY8110111.1"/>
    </source>
</evidence>
<reference evidence="2 3" key="1">
    <citation type="submission" date="2023-12" db="EMBL/GenBank/DDBJ databases">
        <title>Description of Novel Strain Fulvimarina sp. 2208YS6-2-32 isolated from Uroteuthis (Photololigo) edulis.</title>
        <authorList>
            <person name="Park J.-S."/>
        </authorList>
    </citation>
    <scope>NUCLEOTIDE SEQUENCE [LARGE SCALE GENOMIC DNA]</scope>
    <source>
        <strain evidence="2 3">2208YS6-2-32</strain>
    </source>
</reference>
<sequence length="179" mass="19628">MTLRHIRNGMHGDAASSCRRPDPKCDDGPSGDATCLELEQFLKCGLNLFCSLAKVVAFSVTAFHSFQALILKNEGVVSMRKVLLGMSAAVAAVSFSSVAEAKTYKKHIDERSSTCYVVEYIPSTYQYNTRGKLVSTPSTTWSGDIADGAVVKHTRNPAVYLTTRHRVEQDHYTMVKTGC</sequence>
<gene>
    <name evidence="2" type="ORF">U0C82_13270</name>
</gene>
<name>A0ABU5I4G9_9HYPH</name>
<accession>A0ABU5I4G9</accession>
<keyword evidence="3" id="KW-1185">Reference proteome</keyword>
<evidence type="ECO:0000313" key="3">
    <source>
        <dbReference type="Proteomes" id="UP001294412"/>
    </source>
</evidence>
<organism evidence="2 3">
    <name type="scientific">Fulvimarina uroteuthidis</name>
    <dbReference type="NCBI Taxonomy" id="3098149"/>
    <lineage>
        <taxon>Bacteria</taxon>
        <taxon>Pseudomonadati</taxon>
        <taxon>Pseudomonadota</taxon>
        <taxon>Alphaproteobacteria</taxon>
        <taxon>Hyphomicrobiales</taxon>
        <taxon>Aurantimonadaceae</taxon>
        <taxon>Fulvimarina</taxon>
    </lineage>
</organism>
<dbReference type="RefSeq" id="WP_322187637.1">
    <property type="nucleotide sequence ID" value="NZ_JAXLPB010000004.1"/>
</dbReference>
<dbReference type="Proteomes" id="UP001294412">
    <property type="component" value="Unassembled WGS sequence"/>
</dbReference>
<feature type="region of interest" description="Disordered" evidence="1">
    <location>
        <begin position="1"/>
        <end position="23"/>
    </location>
</feature>